<reference evidence="2 3" key="1">
    <citation type="submission" date="2020-06" db="EMBL/GenBank/DDBJ databases">
        <title>Dyadobacter sandarakinus sp. nov., isolated from the soil of the Arctic Yellow River Station.</title>
        <authorList>
            <person name="Zhang Y."/>
            <person name="Peng F."/>
        </authorList>
    </citation>
    <scope>NUCLEOTIDE SEQUENCE [LARGE SCALE GENOMIC DNA]</scope>
    <source>
        <strain evidence="2 3">Q3-56</strain>
    </source>
</reference>
<dbReference type="InterPro" id="IPR026444">
    <property type="entry name" value="Secre_tail"/>
</dbReference>
<proteinExistence type="predicted"/>
<accession>A0ABX7I3C0</accession>
<feature type="chain" id="PRO_5045737377" evidence="1">
    <location>
        <begin position="23"/>
        <end position="1127"/>
    </location>
</feature>
<sequence length="1127" mass="119545">MKKLLLFIFFTSCFFLCLPANAQSIEINGPAGSGYFGGHVVLLPNGNYVVSDANFDEGDKQDAGAVYLYNGKTHALMSRITGRAANAHLGFIVALPNSNFITSSVLPEGGTAFTLIKGNQTGTVVVTAANSLVMKDKYLFLHFRSKPDSKLLMGFPTWNESRGALIYSDGNTLPSGHISTSNAFTGTYPGDSVGAMMNFTDNNKILVAAPSYHNDRGAVVLLSQPFTGEIDAARALTGTREGDRVGERPLVLKNGNFTIGSPQWNEKRGAVTWYNISTGLTGTVSPSNSVTGTFPGDQLGYGVFELSGGSYIISASRWNEKRGAVMRCDGVAGATGEINATNALVGSEPGDYVGINIFPLSNGTYVVQSPSWNGKRGAVTVGNAEKGITGEISASNSLIGSDEDDWIGYQMLDLGNGHFVTSSAYWQRSTGACTFMRSGSPVTGIVGEANSLVGTKSGDNVGGGGIHALTNGNYVVLSSEWNGQGAVTWGSGKTGIKGLVGAQNSVIAHAYGGRILGADQPGVVPLVNGNYVINDMTGVRWMDGTQPSTGPIDSTNAFGAGENSWPGNRGIFPLTNGHYVVVGTGPIYNGTITWCNGTKPTTGAASPANSLMGDKMFDNAGINITALPNGNYVVSSNVWHNAPGAVTWADGTRPTSGYITESNSLIGSAAHDQVGSIVPQNGVTILPNGDYLVASPSWNGRRGAITWGSAAEGVSGMINSCNSVMGANVDDSYNPVTAYSSTYDYLIVGRPFDNKIVIFKPTRVTLPEGYSEVTVQVNGESSTQFVNANDCEVISSLRVSGEHAAAGNIRAKVWKETDVPAWEGRPFVGRHYEITPDNNAGTATGTVTLYFSQEDFNAFNAHPASTLKLPGSPDDLAARSNLRIAQYHGTSSDASGLPGSYDGAEVTIDPADEAIVWNPQSGRWEVTFPVQGFSGFFVHTSIPALPVTLLTFTGKMAESHVQLHWETVSEVHARDFTIERSMDAKTFEAVGTVNAAGSKTETKNYQFADHTLPSLQHKKLYYRLRMNDADGSYTYSRIISLEHAGEESYLFPNPGAEEVSINVFPAGPETVSVQLFSEKGILIKHKKMKVSPQSGRIAMSLDGVAAGVYYIRITGKTVNQNKAFVKM</sequence>
<evidence type="ECO:0000256" key="1">
    <source>
        <dbReference type="SAM" id="SignalP"/>
    </source>
</evidence>
<dbReference type="InterPro" id="IPR013783">
    <property type="entry name" value="Ig-like_fold"/>
</dbReference>
<dbReference type="RefSeq" id="WP_204661738.1">
    <property type="nucleotide sequence ID" value="NZ_CP056775.1"/>
</dbReference>
<dbReference type="Gene3D" id="2.60.40.10">
    <property type="entry name" value="Immunoglobulins"/>
    <property type="match status" value="1"/>
</dbReference>
<dbReference type="Pfam" id="PF18888">
    <property type="entry name" value="DUF5650"/>
    <property type="match status" value="10"/>
</dbReference>
<keyword evidence="3" id="KW-1185">Reference proteome</keyword>
<feature type="signal peptide" evidence="1">
    <location>
        <begin position="1"/>
        <end position="22"/>
    </location>
</feature>
<evidence type="ECO:0000313" key="2">
    <source>
        <dbReference type="EMBL" id="QRR00559.1"/>
    </source>
</evidence>
<keyword evidence="1" id="KW-0732">Signal</keyword>
<dbReference type="InterPro" id="IPR043710">
    <property type="entry name" value="DUF5650"/>
</dbReference>
<dbReference type="NCBIfam" id="TIGR04183">
    <property type="entry name" value="Por_Secre_tail"/>
    <property type="match status" value="1"/>
</dbReference>
<organism evidence="2 3">
    <name type="scientific">Dyadobacter sandarakinus</name>
    <dbReference type="NCBI Taxonomy" id="2747268"/>
    <lineage>
        <taxon>Bacteria</taxon>
        <taxon>Pseudomonadati</taxon>
        <taxon>Bacteroidota</taxon>
        <taxon>Cytophagia</taxon>
        <taxon>Cytophagales</taxon>
        <taxon>Spirosomataceae</taxon>
        <taxon>Dyadobacter</taxon>
    </lineage>
</organism>
<protein>
    <submittedName>
        <fullName evidence="2">T9SS type A sorting domain-containing protein</fullName>
    </submittedName>
</protein>
<name>A0ABX7I3C0_9BACT</name>
<gene>
    <name evidence="2" type="ORF">HWI92_06390</name>
</gene>
<dbReference type="EMBL" id="CP056775">
    <property type="protein sequence ID" value="QRR00559.1"/>
    <property type="molecule type" value="Genomic_DNA"/>
</dbReference>
<evidence type="ECO:0000313" key="3">
    <source>
        <dbReference type="Proteomes" id="UP000612680"/>
    </source>
</evidence>
<dbReference type="Proteomes" id="UP000612680">
    <property type="component" value="Chromosome"/>
</dbReference>